<reference evidence="4 5" key="1">
    <citation type="submission" date="2023-08" db="EMBL/GenBank/DDBJ databases">
        <title>The draft genome sequence of Paracraurococcus sp. LOR1-02.</title>
        <authorList>
            <person name="Kingkaew E."/>
            <person name="Tanasupawat S."/>
        </authorList>
    </citation>
    <scope>NUCLEOTIDE SEQUENCE [LARGE SCALE GENOMIC DNA]</scope>
    <source>
        <strain evidence="4 5">LOR1-02</strain>
    </source>
</reference>
<dbReference type="RefSeq" id="WP_305107991.1">
    <property type="nucleotide sequence ID" value="NZ_JAUTWS010000072.1"/>
</dbReference>
<organism evidence="4 5">
    <name type="scientific">Paracraurococcus lichenis</name>
    <dbReference type="NCBI Taxonomy" id="3064888"/>
    <lineage>
        <taxon>Bacteria</taxon>
        <taxon>Pseudomonadati</taxon>
        <taxon>Pseudomonadota</taxon>
        <taxon>Alphaproteobacteria</taxon>
        <taxon>Acetobacterales</taxon>
        <taxon>Roseomonadaceae</taxon>
        <taxon>Paracraurococcus</taxon>
    </lineage>
</organism>
<dbReference type="EMBL" id="JAUTWS010000072">
    <property type="protein sequence ID" value="MDO9713132.1"/>
    <property type="molecule type" value="Genomic_DNA"/>
</dbReference>
<dbReference type="Pfam" id="PF06429">
    <property type="entry name" value="Flg_bbr_C"/>
    <property type="match status" value="1"/>
</dbReference>
<evidence type="ECO:0000256" key="1">
    <source>
        <dbReference type="ARBA" id="ARBA00009677"/>
    </source>
</evidence>
<dbReference type="NCBIfam" id="TIGR01395">
    <property type="entry name" value="FlgC"/>
    <property type="match status" value="1"/>
</dbReference>
<keyword evidence="4" id="KW-0966">Cell projection</keyword>
<keyword evidence="4" id="KW-0969">Cilium</keyword>
<dbReference type="InterPro" id="IPR010930">
    <property type="entry name" value="Flg_bb/hook_C_dom"/>
</dbReference>
<comment type="similarity">
    <text evidence="1">Belongs to the flagella basal body rod proteins family.</text>
</comment>
<evidence type="ECO:0000313" key="4">
    <source>
        <dbReference type="EMBL" id="MDO9713132.1"/>
    </source>
</evidence>
<accession>A0ABT9EAA6</accession>
<evidence type="ECO:0000313" key="5">
    <source>
        <dbReference type="Proteomes" id="UP001243009"/>
    </source>
</evidence>
<evidence type="ECO:0000256" key="2">
    <source>
        <dbReference type="RuleBase" id="RU362062"/>
    </source>
</evidence>
<gene>
    <name evidence="4" type="primary">flgC</name>
    <name evidence="4" type="ORF">Q7A36_32690</name>
</gene>
<protein>
    <recommendedName>
        <fullName evidence="2">Flagellar basal-body rod protein FlgC</fullName>
    </recommendedName>
</protein>
<name>A0ABT9EAA6_9PROT</name>
<comment type="subunit">
    <text evidence="2">The basal body constitutes a major portion of the flagellar organelle and consists of four rings (L,P,S, and M) mounted on a central rod. The rod consists of about 26 subunits of FlgG in the distal portion, and FlgB, FlgC and FlgF are thought to build up the proximal portion of the rod with about 6 subunits each.</text>
</comment>
<evidence type="ECO:0000259" key="3">
    <source>
        <dbReference type="Pfam" id="PF06429"/>
    </source>
</evidence>
<comment type="caution">
    <text evidence="4">The sequence shown here is derived from an EMBL/GenBank/DDBJ whole genome shotgun (WGS) entry which is preliminary data.</text>
</comment>
<feature type="domain" description="Flagellar basal-body/hook protein C-terminal" evidence="3">
    <location>
        <begin position="100"/>
        <end position="143"/>
    </location>
</feature>
<comment type="subcellular location">
    <subcellularLocation>
        <location evidence="2">Bacterial flagellum basal body</location>
    </subcellularLocation>
</comment>
<dbReference type="Proteomes" id="UP001243009">
    <property type="component" value="Unassembled WGS sequence"/>
</dbReference>
<keyword evidence="5" id="KW-1185">Reference proteome</keyword>
<sequence length="147" mass="15644">MLSRNSPVGGVGAISQAMATAASGMSAQALRMRLATENLTNAESTAAVPGGDPYSRRVLTFEQQVDRASGAQLVVPGRITRDPGDFRLEYDPGHPAADERGYVKLPNVQPLIEQADLRAAQISYEASVAVVQQARSMYAKTLDILKG</sequence>
<dbReference type="InterPro" id="IPR006299">
    <property type="entry name" value="FlgC"/>
</dbReference>
<keyword evidence="4" id="KW-0282">Flagellum</keyword>
<keyword evidence="2" id="KW-0975">Bacterial flagellum</keyword>
<proteinExistence type="inferred from homology"/>